<feature type="transmembrane region" description="Helical" evidence="2">
    <location>
        <begin position="61"/>
        <end position="77"/>
    </location>
</feature>
<feature type="transmembrane region" description="Helical" evidence="2">
    <location>
        <begin position="106"/>
        <end position="126"/>
    </location>
</feature>
<feature type="transmembrane region" description="Helical" evidence="2">
    <location>
        <begin position="252"/>
        <end position="277"/>
    </location>
</feature>
<accession>A0A239MVL2</accession>
<keyword evidence="2" id="KW-1133">Transmembrane helix</keyword>
<evidence type="ECO:0000256" key="2">
    <source>
        <dbReference type="SAM" id="Phobius"/>
    </source>
</evidence>
<evidence type="ECO:0000313" key="4">
    <source>
        <dbReference type="Proteomes" id="UP000198362"/>
    </source>
</evidence>
<dbReference type="Proteomes" id="UP000198362">
    <property type="component" value="Unassembled WGS sequence"/>
</dbReference>
<dbReference type="AlphaFoldDB" id="A0A239MVL2"/>
<feature type="transmembrane region" description="Helical" evidence="2">
    <location>
        <begin position="297"/>
        <end position="319"/>
    </location>
</feature>
<dbReference type="EMBL" id="FZPH01000006">
    <property type="protein sequence ID" value="SNT46144.1"/>
    <property type="molecule type" value="Genomic_DNA"/>
</dbReference>
<sequence>MTTPTPAKELVVTPKPAAPQKPPTGWSWPGPTHRPGASALVAMVLAAAVAAAALPLDRAGIGWLLGGIAFIVALAVTRRDVSWHQGAWAAATVALLGVGTVRSAGWLFTLCVLTALVTGAVALVDARTVREVLAGLVLPVAGSVRALPWVGDGVRARLAGRSGQSARIAVVTAVSGLLLLVFGSLFASADVAFAELLDRATPTISGGAVARALVLFPLLLVALAGAAFTLAGPPTVDKTDRPTRYAFRRTDWAIPVALLDLLFVAFVAVQATVLFGGTRHVLGPGGPTFANYARGGFWQLLAITGLTLVVVAVAGRWAPRADRADRVTIRLLLGALALLTLVVVASATYRMNVYEQAYGYTRLRVFVTAVELGLGVVFVAILVAGVRLRGGWLPRAVLGIATVGLLALAVVNPDRLIADRNVDRFIATGRIDLVYLSSLSADAVPALNRLPDNQRACTIWRIANGLDSHPDDWRSANLARHQARRSLTDRPADYCGVYRR</sequence>
<proteinExistence type="predicted"/>
<dbReference type="RefSeq" id="WP_089250174.1">
    <property type="nucleotide sequence ID" value="NZ_FZPH01000006.1"/>
</dbReference>
<organism evidence="3 4">
    <name type="scientific">Asanoa hainanensis</name>
    <dbReference type="NCBI Taxonomy" id="560556"/>
    <lineage>
        <taxon>Bacteria</taxon>
        <taxon>Bacillati</taxon>
        <taxon>Actinomycetota</taxon>
        <taxon>Actinomycetes</taxon>
        <taxon>Micromonosporales</taxon>
        <taxon>Micromonosporaceae</taxon>
        <taxon>Asanoa</taxon>
    </lineage>
</organism>
<protein>
    <submittedName>
        <fullName evidence="3">Uncharacterized protein</fullName>
    </submittedName>
</protein>
<keyword evidence="4" id="KW-1185">Reference proteome</keyword>
<feature type="transmembrane region" description="Helical" evidence="2">
    <location>
        <begin position="166"/>
        <end position="188"/>
    </location>
</feature>
<gene>
    <name evidence="3" type="ORF">SAMN05421812_106344</name>
</gene>
<dbReference type="Pfam" id="PF13687">
    <property type="entry name" value="DUF4153"/>
    <property type="match status" value="1"/>
</dbReference>
<feature type="transmembrane region" description="Helical" evidence="2">
    <location>
        <begin position="36"/>
        <end position="54"/>
    </location>
</feature>
<feature type="transmembrane region" description="Helical" evidence="2">
    <location>
        <begin position="363"/>
        <end position="385"/>
    </location>
</feature>
<feature type="region of interest" description="Disordered" evidence="1">
    <location>
        <begin position="1"/>
        <end position="29"/>
    </location>
</feature>
<feature type="transmembrane region" description="Helical" evidence="2">
    <location>
        <begin position="208"/>
        <end position="231"/>
    </location>
</feature>
<evidence type="ECO:0000313" key="3">
    <source>
        <dbReference type="EMBL" id="SNT46144.1"/>
    </source>
</evidence>
<keyword evidence="2" id="KW-0472">Membrane</keyword>
<reference evidence="3 4" key="1">
    <citation type="submission" date="2017-06" db="EMBL/GenBank/DDBJ databases">
        <authorList>
            <person name="Kim H.J."/>
            <person name="Triplett B.A."/>
        </authorList>
    </citation>
    <scope>NUCLEOTIDE SEQUENCE [LARGE SCALE GENOMIC DNA]</scope>
    <source>
        <strain evidence="3 4">CGMCC 4.5593</strain>
    </source>
</reference>
<name>A0A239MVL2_9ACTN</name>
<dbReference type="OrthoDB" id="9767931at2"/>
<feature type="transmembrane region" description="Helical" evidence="2">
    <location>
        <begin position="392"/>
        <end position="411"/>
    </location>
</feature>
<keyword evidence="2" id="KW-0812">Transmembrane</keyword>
<evidence type="ECO:0000256" key="1">
    <source>
        <dbReference type="SAM" id="MobiDB-lite"/>
    </source>
</evidence>
<dbReference type="InterPro" id="IPR025291">
    <property type="entry name" value="DUF4153"/>
</dbReference>
<feature type="transmembrane region" description="Helical" evidence="2">
    <location>
        <begin position="331"/>
        <end position="351"/>
    </location>
</feature>